<reference evidence="2 3" key="1">
    <citation type="journal article" date="2016" name="Nat. Commun.">
        <title>Thousands of microbial genomes shed light on interconnected biogeochemical processes in an aquifer system.</title>
        <authorList>
            <person name="Anantharaman K."/>
            <person name="Brown C.T."/>
            <person name="Hug L.A."/>
            <person name="Sharon I."/>
            <person name="Castelle C.J."/>
            <person name="Probst A.J."/>
            <person name="Thomas B.C."/>
            <person name="Singh A."/>
            <person name="Wilkins M.J."/>
            <person name="Karaoz U."/>
            <person name="Brodie E.L."/>
            <person name="Williams K.H."/>
            <person name="Hubbard S.S."/>
            <person name="Banfield J.F."/>
        </authorList>
    </citation>
    <scope>NUCLEOTIDE SEQUENCE [LARGE SCALE GENOMIC DNA]</scope>
</reference>
<dbReference type="Proteomes" id="UP000178577">
    <property type="component" value="Unassembled WGS sequence"/>
</dbReference>
<protein>
    <recommendedName>
        <fullName evidence="4">TVP38/TMEM64 family membrane protein</fullName>
    </recommendedName>
</protein>
<feature type="transmembrane region" description="Helical" evidence="1">
    <location>
        <begin position="12"/>
        <end position="32"/>
    </location>
</feature>
<name>A0A1F5GA00_9BACT</name>
<dbReference type="EMBL" id="MFAY01000029">
    <property type="protein sequence ID" value="OGD88712.1"/>
    <property type="molecule type" value="Genomic_DNA"/>
</dbReference>
<keyword evidence="1" id="KW-0472">Membrane</keyword>
<feature type="transmembrane region" description="Helical" evidence="1">
    <location>
        <begin position="128"/>
        <end position="148"/>
    </location>
</feature>
<evidence type="ECO:0000313" key="2">
    <source>
        <dbReference type="EMBL" id="OGD88712.1"/>
    </source>
</evidence>
<evidence type="ECO:0008006" key="4">
    <source>
        <dbReference type="Google" id="ProtNLM"/>
    </source>
</evidence>
<accession>A0A1F5GA00</accession>
<gene>
    <name evidence="2" type="ORF">A2693_04595</name>
</gene>
<evidence type="ECO:0000256" key="1">
    <source>
        <dbReference type="SAM" id="Phobius"/>
    </source>
</evidence>
<evidence type="ECO:0000313" key="3">
    <source>
        <dbReference type="Proteomes" id="UP000178577"/>
    </source>
</evidence>
<comment type="caution">
    <text evidence="2">The sequence shown here is derived from an EMBL/GenBank/DDBJ whole genome shotgun (WGS) entry which is preliminary data.</text>
</comment>
<keyword evidence="1" id="KW-0812">Transmembrane</keyword>
<dbReference type="AlphaFoldDB" id="A0A1F5GA00"/>
<feature type="transmembrane region" description="Helical" evidence="1">
    <location>
        <begin position="169"/>
        <end position="191"/>
    </location>
</feature>
<sequence>MQTKQFKLKKRRIFRDLAIIVLSVIIAIYIQISPTISHNMIDYFSGLYFVPAAFLVGFFFSLTFTAAISTSVFITLSQTTTNPLLIAFLGGFGSVVANSIIYKFFKEELIDDIKFLEPKYAKRIANKIFHSKLFIGLIPYISALLLVSPLPDEIGILILAGSNYRYTHFFLLSFLLHTTGILIIVLLGKLVI</sequence>
<proteinExistence type="predicted"/>
<feature type="transmembrane region" description="Helical" evidence="1">
    <location>
        <begin position="52"/>
        <end position="76"/>
    </location>
</feature>
<keyword evidence="1" id="KW-1133">Transmembrane helix</keyword>
<organism evidence="2 3">
    <name type="scientific">Candidatus Curtissbacteria bacterium RIFCSPHIGHO2_01_FULL_40_12</name>
    <dbReference type="NCBI Taxonomy" id="1797710"/>
    <lineage>
        <taxon>Bacteria</taxon>
        <taxon>Candidatus Curtissiibacteriota</taxon>
    </lineage>
</organism>